<dbReference type="InterPro" id="IPR050071">
    <property type="entry name" value="Dehydroquinate_synthase"/>
</dbReference>
<evidence type="ECO:0000256" key="15">
    <source>
        <dbReference type="ARBA" id="ARBA00023141"/>
    </source>
</evidence>
<feature type="binding site" evidence="18">
    <location>
        <position position="188"/>
    </location>
    <ligand>
        <name>Zn(2+)</name>
        <dbReference type="ChEBI" id="CHEBI:29105"/>
    </ligand>
</feature>
<keyword evidence="10 18" id="KW-0028">Amino-acid biosynthesis</keyword>
<dbReference type="EC" id="4.2.3.4" evidence="7 18"/>
<dbReference type="eggNOG" id="COG0337">
    <property type="taxonomic scope" value="Bacteria"/>
</dbReference>
<comment type="function">
    <text evidence="18">Catalyzes the conversion of 3-deoxy-D-arabino-heptulosonate 7-phosphate (DAHP) to dehydroquinate (DHQ).</text>
</comment>
<feature type="binding site" evidence="18">
    <location>
        <position position="155"/>
    </location>
    <ligand>
        <name>NAD(+)</name>
        <dbReference type="ChEBI" id="CHEBI:57540"/>
    </ligand>
</feature>
<evidence type="ECO:0000256" key="11">
    <source>
        <dbReference type="ARBA" id="ARBA00022723"/>
    </source>
</evidence>
<keyword evidence="17 18" id="KW-0170">Cobalt</keyword>
<keyword evidence="9 18" id="KW-0963">Cytoplasm</keyword>
<evidence type="ECO:0000259" key="20">
    <source>
        <dbReference type="Pfam" id="PF24621"/>
    </source>
</evidence>
<proteinExistence type="inferred from homology"/>
<dbReference type="PANTHER" id="PTHR43622">
    <property type="entry name" value="3-DEHYDROQUINATE SYNTHASE"/>
    <property type="match status" value="1"/>
</dbReference>
<evidence type="ECO:0000256" key="5">
    <source>
        <dbReference type="ARBA" id="ARBA00004661"/>
    </source>
</evidence>
<gene>
    <name evidence="18" type="primary">aroB</name>
    <name evidence="21" type="ORF">SAMN05421543_1198</name>
</gene>
<comment type="cofactor">
    <cofactor evidence="2 18">
        <name>NAD(+)</name>
        <dbReference type="ChEBI" id="CHEBI:57540"/>
    </cofactor>
</comment>
<dbReference type="InterPro" id="IPR056179">
    <property type="entry name" value="DHQS_C"/>
</dbReference>
<dbReference type="Proteomes" id="UP000183508">
    <property type="component" value="Unassembled WGS sequence"/>
</dbReference>
<evidence type="ECO:0000256" key="2">
    <source>
        <dbReference type="ARBA" id="ARBA00001911"/>
    </source>
</evidence>
<evidence type="ECO:0000256" key="6">
    <source>
        <dbReference type="ARBA" id="ARBA00005412"/>
    </source>
</evidence>
<comment type="cofactor">
    <cofactor evidence="18">
        <name>Co(2+)</name>
        <dbReference type="ChEBI" id="CHEBI:48828"/>
    </cofactor>
    <cofactor evidence="18">
        <name>Zn(2+)</name>
        <dbReference type="ChEBI" id="CHEBI:29105"/>
    </cofactor>
    <text evidence="18">Binds 1 divalent metal cation per subunit. Can use either Co(2+) or Zn(2+).</text>
</comment>
<dbReference type="Gene3D" id="3.40.50.1970">
    <property type="match status" value="1"/>
</dbReference>
<dbReference type="GO" id="GO:0008652">
    <property type="term" value="P:amino acid biosynthetic process"/>
    <property type="evidence" value="ECO:0007669"/>
    <property type="project" value="UniProtKB-KW"/>
</dbReference>
<evidence type="ECO:0000313" key="22">
    <source>
        <dbReference type="Proteomes" id="UP000183508"/>
    </source>
</evidence>
<dbReference type="SUPFAM" id="SSF56796">
    <property type="entry name" value="Dehydroquinate synthase-like"/>
    <property type="match status" value="1"/>
</dbReference>
<evidence type="ECO:0000256" key="9">
    <source>
        <dbReference type="ARBA" id="ARBA00022490"/>
    </source>
</evidence>
<keyword evidence="12 18" id="KW-0547">Nucleotide-binding</keyword>
<dbReference type="Pfam" id="PF24621">
    <property type="entry name" value="DHQS_C"/>
    <property type="match status" value="1"/>
</dbReference>
<dbReference type="Pfam" id="PF01761">
    <property type="entry name" value="DHQ_synthase"/>
    <property type="match status" value="1"/>
</dbReference>
<dbReference type="GO" id="GO:0003856">
    <property type="term" value="F:3-dehydroquinate synthase activity"/>
    <property type="evidence" value="ECO:0007669"/>
    <property type="project" value="UniProtKB-UniRule"/>
</dbReference>
<keyword evidence="22" id="KW-1185">Reference proteome</keyword>
<evidence type="ECO:0000259" key="19">
    <source>
        <dbReference type="Pfam" id="PF01761"/>
    </source>
</evidence>
<evidence type="ECO:0000256" key="17">
    <source>
        <dbReference type="ARBA" id="ARBA00023285"/>
    </source>
</evidence>
<evidence type="ECO:0000256" key="4">
    <source>
        <dbReference type="ARBA" id="ARBA00004496"/>
    </source>
</evidence>
<evidence type="ECO:0000256" key="16">
    <source>
        <dbReference type="ARBA" id="ARBA00023239"/>
    </source>
</evidence>
<dbReference type="GO" id="GO:0046872">
    <property type="term" value="F:metal ion binding"/>
    <property type="evidence" value="ECO:0007669"/>
    <property type="project" value="UniProtKB-KW"/>
</dbReference>
<dbReference type="InterPro" id="IPR016037">
    <property type="entry name" value="DHQ_synth_AroB"/>
</dbReference>
<comment type="cofactor">
    <cofactor evidence="3">
        <name>Zn(2+)</name>
        <dbReference type="ChEBI" id="CHEBI:29105"/>
    </cofactor>
</comment>
<dbReference type="NCBIfam" id="TIGR01357">
    <property type="entry name" value="aroB"/>
    <property type="match status" value="1"/>
</dbReference>
<dbReference type="InterPro" id="IPR030963">
    <property type="entry name" value="DHQ_synth_fam"/>
</dbReference>
<accession>A0A1I7KTH1</accession>
<dbReference type="InterPro" id="IPR030960">
    <property type="entry name" value="DHQS/DOIS_N"/>
</dbReference>
<keyword evidence="15 18" id="KW-0057">Aromatic amino acid biosynthesis</keyword>
<feature type="binding site" evidence="18">
    <location>
        <position position="266"/>
    </location>
    <ligand>
        <name>Zn(2+)</name>
        <dbReference type="ChEBI" id="CHEBI:29105"/>
    </ligand>
</feature>
<evidence type="ECO:0000256" key="3">
    <source>
        <dbReference type="ARBA" id="ARBA00001947"/>
    </source>
</evidence>
<evidence type="ECO:0000256" key="18">
    <source>
        <dbReference type="HAMAP-Rule" id="MF_00110"/>
    </source>
</evidence>
<keyword evidence="14 18" id="KW-0520">NAD</keyword>
<dbReference type="PANTHER" id="PTHR43622:SF7">
    <property type="entry name" value="3-DEHYDROQUINATE SYNTHASE, CHLOROPLASTIC"/>
    <property type="match status" value="1"/>
</dbReference>
<dbReference type="GO" id="GO:0000166">
    <property type="term" value="F:nucleotide binding"/>
    <property type="evidence" value="ECO:0007669"/>
    <property type="project" value="UniProtKB-KW"/>
</dbReference>
<feature type="binding site" evidence="18">
    <location>
        <begin position="110"/>
        <end position="114"/>
    </location>
    <ligand>
        <name>NAD(+)</name>
        <dbReference type="ChEBI" id="CHEBI:57540"/>
    </ligand>
</feature>
<dbReference type="GO" id="GO:0005737">
    <property type="term" value="C:cytoplasm"/>
    <property type="evidence" value="ECO:0007669"/>
    <property type="project" value="UniProtKB-SubCell"/>
</dbReference>
<dbReference type="FunFam" id="3.40.50.1970:FF:000007">
    <property type="entry name" value="Pentafunctional AROM polypeptide"/>
    <property type="match status" value="1"/>
</dbReference>
<feature type="binding site" evidence="18">
    <location>
        <position position="146"/>
    </location>
    <ligand>
        <name>NAD(+)</name>
        <dbReference type="ChEBI" id="CHEBI:57540"/>
    </ligand>
</feature>
<feature type="binding site" evidence="18">
    <location>
        <begin position="134"/>
        <end position="135"/>
    </location>
    <ligand>
        <name>NAD(+)</name>
        <dbReference type="ChEBI" id="CHEBI:57540"/>
    </ligand>
</feature>
<name>A0A1I7KTH1_9BACL</name>
<keyword evidence="11 18" id="KW-0479">Metal-binding</keyword>
<dbReference type="CDD" id="cd08195">
    <property type="entry name" value="DHQS"/>
    <property type="match status" value="1"/>
</dbReference>
<dbReference type="GO" id="GO:0009073">
    <property type="term" value="P:aromatic amino acid family biosynthetic process"/>
    <property type="evidence" value="ECO:0007669"/>
    <property type="project" value="UniProtKB-KW"/>
</dbReference>
<comment type="similarity">
    <text evidence="6 18">Belongs to the sugar phosphate cyclases superfamily. Dehydroquinate synthase family.</text>
</comment>
<dbReference type="HAMAP" id="MF_00110">
    <property type="entry name" value="DHQ_synthase"/>
    <property type="match status" value="1"/>
</dbReference>
<dbReference type="OrthoDB" id="9806583at2"/>
<organism evidence="21 22">
    <name type="scientific">Alicyclobacillus macrosporangiidus</name>
    <dbReference type="NCBI Taxonomy" id="392015"/>
    <lineage>
        <taxon>Bacteria</taxon>
        <taxon>Bacillati</taxon>
        <taxon>Bacillota</taxon>
        <taxon>Bacilli</taxon>
        <taxon>Bacillales</taxon>
        <taxon>Alicyclobacillaceae</taxon>
        <taxon>Alicyclobacillus</taxon>
    </lineage>
</organism>
<dbReference type="RefSeq" id="WP_074954881.1">
    <property type="nucleotide sequence ID" value="NZ_FPBV01000019.1"/>
</dbReference>
<evidence type="ECO:0000256" key="14">
    <source>
        <dbReference type="ARBA" id="ARBA00023027"/>
    </source>
</evidence>
<dbReference type="PIRSF" id="PIRSF001455">
    <property type="entry name" value="DHQ_synth"/>
    <property type="match status" value="1"/>
</dbReference>
<dbReference type="Gene3D" id="1.20.1090.10">
    <property type="entry name" value="Dehydroquinate synthase-like - alpha domain"/>
    <property type="match status" value="1"/>
</dbReference>
<comment type="catalytic activity">
    <reaction evidence="1 18">
        <text>7-phospho-2-dehydro-3-deoxy-D-arabino-heptonate = 3-dehydroquinate + phosphate</text>
        <dbReference type="Rhea" id="RHEA:21968"/>
        <dbReference type="ChEBI" id="CHEBI:32364"/>
        <dbReference type="ChEBI" id="CHEBI:43474"/>
        <dbReference type="ChEBI" id="CHEBI:58394"/>
        <dbReference type="EC" id="4.2.3.4"/>
    </reaction>
</comment>
<dbReference type="EMBL" id="FPBV01000019">
    <property type="protein sequence ID" value="SFV00749.1"/>
    <property type="molecule type" value="Genomic_DNA"/>
</dbReference>
<sequence>MTTRLQVTTPTSQYPVYIGAGLLARAGALVREAGVEEGARALVVTDDHIRPLGYADEVARHLTAAGIPAAVTSVPPGDGSKSLAMAERLYREMLSAGVRRNGLVVAVGGGVVGDLAGFAAATYQRGIRFVQVPTTLLAHDSSIGGKVGVNLAEAKNLVGAFHHPLLVLYDVETLASLPPREWRGGMAEVIKHGIIGEPDLFAALEASPYAEYPGPAAAERLTASACQVKIHVVEQDERESELRMTLNLGHTIGHAVEHASGYRLNHGEAVAIGMCLEADLAVRLGWLAAAERDRIVEVVRRHGLPVTPPPDMPFEPVWAALQLDKKHTQGGLTFALPRAVGEVAVARGVRPEDVTRVWREMEERRR</sequence>
<comment type="pathway">
    <text evidence="5 18">Metabolic intermediate biosynthesis; chorismate biosynthesis; chorismate from D-erythrose 4-phosphate and phosphoenolpyruvate: step 2/7.</text>
</comment>
<feature type="binding site" evidence="18">
    <location>
        <position position="250"/>
    </location>
    <ligand>
        <name>Zn(2+)</name>
        <dbReference type="ChEBI" id="CHEBI:29105"/>
    </ligand>
</feature>
<evidence type="ECO:0000313" key="21">
    <source>
        <dbReference type="EMBL" id="SFV00749.1"/>
    </source>
</evidence>
<reference evidence="22" key="1">
    <citation type="submission" date="2016-10" db="EMBL/GenBank/DDBJ databases">
        <authorList>
            <person name="Varghese N."/>
        </authorList>
    </citation>
    <scope>NUCLEOTIDE SEQUENCE [LARGE SCALE GENOMIC DNA]</scope>
    <source>
        <strain evidence="22">DSM 17980</strain>
    </source>
</reference>
<feature type="domain" description="3-dehydroquinate synthase C-terminal" evidence="20">
    <location>
        <begin position="185"/>
        <end position="326"/>
    </location>
</feature>
<evidence type="ECO:0000256" key="13">
    <source>
        <dbReference type="ARBA" id="ARBA00022833"/>
    </source>
</evidence>
<comment type="subcellular location">
    <subcellularLocation>
        <location evidence="4 18">Cytoplasm</location>
    </subcellularLocation>
</comment>
<dbReference type="UniPathway" id="UPA00053">
    <property type="reaction ID" value="UER00085"/>
</dbReference>
<evidence type="ECO:0000256" key="12">
    <source>
        <dbReference type="ARBA" id="ARBA00022741"/>
    </source>
</evidence>
<dbReference type="GO" id="GO:0009423">
    <property type="term" value="P:chorismate biosynthetic process"/>
    <property type="evidence" value="ECO:0007669"/>
    <property type="project" value="UniProtKB-UniRule"/>
</dbReference>
<evidence type="ECO:0000256" key="10">
    <source>
        <dbReference type="ARBA" id="ARBA00022605"/>
    </source>
</evidence>
<keyword evidence="16 18" id="KW-0456">Lyase</keyword>
<keyword evidence="13 18" id="KW-0862">Zinc</keyword>
<dbReference type="STRING" id="392015.SAMN05421543_1198"/>
<feature type="domain" description="3-dehydroquinate synthase N-terminal" evidence="19">
    <location>
        <begin position="73"/>
        <end position="183"/>
    </location>
</feature>
<evidence type="ECO:0000256" key="8">
    <source>
        <dbReference type="ARBA" id="ARBA00017684"/>
    </source>
</evidence>
<dbReference type="AlphaFoldDB" id="A0A1I7KTH1"/>
<evidence type="ECO:0000256" key="1">
    <source>
        <dbReference type="ARBA" id="ARBA00001393"/>
    </source>
</evidence>
<protein>
    <recommendedName>
        <fullName evidence="8 18">3-dehydroquinate synthase</fullName>
        <shortName evidence="18">DHQS</shortName>
        <ecNumber evidence="7 18">4.2.3.4</ecNumber>
    </recommendedName>
</protein>
<comment type="caution">
    <text evidence="18">Lacks conserved residue(s) required for the propagation of feature annotation.</text>
</comment>
<evidence type="ECO:0000256" key="7">
    <source>
        <dbReference type="ARBA" id="ARBA00013031"/>
    </source>
</evidence>